<feature type="domain" description="K-box" evidence="2">
    <location>
        <begin position="1"/>
        <end position="66"/>
    </location>
</feature>
<evidence type="ECO:0000256" key="1">
    <source>
        <dbReference type="SAM" id="Coils"/>
    </source>
</evidence>
<dbReference type="EMBL" id="CAUOFW020004614">
    <property type="protein sequence ID" value="CAK9166518.1"/>
    <property type="molecule type" value="Genomic_DNA"/>
</dbReference>
<evidence type="ECO:0000313" key="4">
    <source>
        <dbReference type="Proteomes" id="UP001642360"/>
    </source>
</evidence>
<dbReference type="Pfam" id="PF01486">
    <property type="entry name" value="K-box"/>
    <property type="match status" value="1"/>
</dbReference>
<protein>
    <recommendedName>
        <fullName evidence="2">K-box domain-containing protein</fullName>
    </recommendedName>
</protein>
<dbReference type="PROSITE" id="PS51297">
    <property type="entry name" value="K_BOX"/>
    <property type="match status" value="1"/>
</dbReference>
<proteinExistence type="predicted"/>
<dbReference type="InterPro" id="IPR002487">
    <property type="entry name" value="TF_Kbox"/>
</dbReference>
<reference evidence="3 4" key="1">
    <citation type="submission" date="2024-02" db="EMBL/GenBank/DDBJ databases">
        <authorList>
            <person name="Vignale AGUSTIN F."/>
            <person name="Sosa J E."/>
            <person name="Modenutti C."/>
        </authorList>
    </citation>
    <scope>NUCLEOTIDE SEQUENCE [LARGE SCALE GENOMIC DNA]</scope>
</reference>
<keyword evidence="4" id="KW-1185">Reference proteome</keyword>
<keyword evidence="1" id="KW-0175">Coiled coil</keyword>
<evidence type="ECO:0000313" key="3">
    <source>
        <dbReference type="EMBL" id="CAK9166518.1"/>
    </source>
</evidence>
<gene>
    <name evidence="3" type="ORF">ILEXP_LOCUS35739</name>
</gene>
<feature type="coiled-coil region" evidence="1">
    <location>
        <begin position="13"/>
        <end position="59"/>
    </location>
</feature>
<comment type="caution">
    <text evidence="3">The sequence shown here is derived from an EMBL/GenBank/DDBJ whole genome shotgun (WGS) entry which is preliminary data.</text>
</comment>
<evidence type="ECO:0000259" key="2">
    <source>
        <dbReference type="PROSITE" id="PS51297"/>
    </source>
</evidence>
<accession>A0ABC8TB38</accession>
<organism evidence="3 4">
    <name type="scientific">Ilex paraguariensis</name>
    <name type="common">yerba mate</name>
    <dbReference type="NCBI Taxonomy" id="185542"/>
    <lineage>
        <taxon>Eukaryota</taxon>
        <taxon>Viridiplantae</taxon>
        <taxon>Streptophyta</taxon>
        <taxon>Embryophyta</taxon>
        <taxon>Tracheophyta</taxon>
        <taxon>Spermatophyta</taxon>
        <taxon>Magnoliopsida</taxon>
        <taxon>eudicotyledons</taxon>
        <taxon>Gunneridae</taxon>
        <taxon>Pentapetalae</taxon>
        <taxon>asterids</taxon>
        <taxon>campanulids</taxon>
        <taxon>Aquifoliales</taxon>
        <taxon>Aquifoliaceae</taxon>
        <taxon>Ilex</taxon>
    </lineage>
</organism>
<dbReference type="Proteomes" id="UP001642360">
    <property type="component" value="Unassembled WGS sequence"/>
</dbReference>
<name>A0ABC8TB38_9AQUA</name>
<dbReference type="AlphaFoldDB" id="A0ABC8TB38"/>
<sequence>MGENLHGLSVNDLQNLEHQLEMSLHRVRAKKEQILINDIQELKQKGSLVQQENVELSQNVKLLCRENFELYKKVYGRSETANVNISVGESSDTPIHLQLSPQAAKSLHASKSNKLGIKILDK</sequence>